<proteinExistence type="predicted"/>
<gene>
    <name evidence="1" type="ORF">OWV82_017878</name>
</gene>
<evidence type="ECO:0000313" key="1">
    <source>
        <dbReference type="EMBL" id="KAJ4707822.1"/>
    </source>
</evidence>
<reference evidence="1 2" key="1">
    <citation type="journal article" date="2023" name="Science">
        <title>Complex scaffold remodeling in plant triterpene biosynthesis.</title>
        <authorList>
            <person name="De La Pena R."/>
            <person name="Hodgson H."/>
            <person name="Liu J.C."/>
            <person name="Stephenson M.J."/>
            <person name="Martin A.C."/>
            <person name="Owen C."/>
            <person name="Harkess A."/>
            <person name="Leebens-Mack J."/>
            <person name="Jimenez L.E."/>
            <person name="Osbourn A."/>
            <person name="Sattely E.S."/>
        </authorList>
    </citation>
    <scope>NUCLEOTIDE SEQUENCE [LARGE SCALE GENOMIC DNA]</scope>
    <source>
        <strain evidence="2">cv. JPN11</strain>
        <tissue evidence="1">Leaf</tissue>
    </source>
</reference>
<sequence length="142" mass="16778">MENPQEKLSSAEVSETSPLNDEDYVEDCEEEAAAKFCSCGCFKGVCLRWRRGRYLLHQQQDKESRESWLKKRVKKLKEISEVMAGPKWKTFIRRFSVQKKRYSEMQFQYDPESYKLNFDDGIHGEMDGRDFSTRFVRDPAGL</sequence>
<evidence type="ECO:0000313" key="2">
    <source>
        <dbReference type="Proteomes" id="UP001164539"/>
    </source>
</evidence>
<dbReference type="Proteomes" id="UP001164539">
    <property type="component" value="Chromosome 10"/>
</dbReference>
<dbReference type="EMBL" id="CM051403">
    <property type="protein sequence ID" value="KAJ4707822.1"/>
    <property type="molecule type" value="Genomic_DNA"/>
</dbReference>
<name>A0ACC1X8Z5_MELAZ</name>
<organism evidence="1 2">
    <name type="scientific">Melia azedarach</name>
    <name type="common">Chinaberry tree</name>
    <dbReference type="NCBI Taxonomy" id="155640"/>
    <lineage>
        <taxon>Eukaryota</taxon>
        <taxon>Viridiplantae</taxon>
        <taxon>Streptophyta</taxon>
        <taxon>Embryophyta</taxon>
        <taxon>Tracheophyta</taxon>
        <taxon>Spermatophyta</taxon>
        <taxon>Magnoliopsida</taxon>
        <taxon>eudicotyledons</taxon>
        <taxon>Gunneridae</taxon>
        <taxon>Pentapetalae</taxon>
        <taxon>rosids</taxon>
        <taxon>malvids</taxon>
        <taxon>Sapindales</taxon>
        <taxon>Meliaceae</taxon>
        <taxon>Melia</taxon>
    </lineage>
</organism>
<comment type="caution">
    <text evidence="1">The sequence shown here is derived from an EMBL/GenBank/DDBJ whole genome shotgun (WGS) entry which is preliminary data.</text>
</comment>
<protein>
    <submittedName>
        <fullName evidence="1">Stress induced protein</fullName>
    </submittedName>
</protein>
<accession>A0ACC1X8Z5</accession>
<keyword evidence="2" id="KW-1185">Reference proteome</keyword>